<dbReference type="KEGG" id="npi:G7071_12685"/>
<evidence type="ECO:0000313" key="8">
    <source>
        <dbReference type="Proteomes" id="UP000502035"/>
    </source>
</evidence>
<evidence type="ECO:0000256" key="3">
    <source>
        <dbReference type="ARBA" id="ARBA00023163"/>
    </source>
</evidence>
<dbReference type="PRINTS" id="PR00455">
    <property type="entry name" value="HTHTETR"/>
</dbReference>
<dbReference type="Pfam" id="PF00440">
    <property type="entry name" value="TetR_N"/>
    <property type="match status" value="1"/>
</dbReference>
<proteinExistence type="predicted"/>
<dbReference type="PANTHER" id="PTHR30055:SF234">
    <property type="entry name" value="HTH-TYPE TRANSCRIPTIONAL REGULATOR BETI"/>
    <property type="match status" value="1"/>
</dbReference>
<evidence type="ECO:0000256" key="1">
    <source>
        <dbReference type="ARBA" id="ARBA00023015"/>
    </source>
</evidence>
<feature type="region of interest" description="Disordered" evidence="5">
    <location>
        <begin position="1"/>
        <end position="20"/>
    </location>
</feature>
<dbReference type="AlphaFoldDB" id="A0A6G7YHE5"/>
<evidence type="ECO:0000259" key="6">
    <source>
        <dbReference type="PROSITE" id="PS50977"/>
    </source>
</evidence>
<dbReference type="PANTHER" id="PTHR30055">
    <property type="entry name" value="HTH-TYPE TRANSCRIPTIONAL REGULATOR RUTR"/>
    <property type="match status" value="1"/>
</dbReference>
<dbReference type="SUPFAM" id="SSF46689">
    <property type="entry name" value="Homeodomain-like"/>
    <property type="match status" value="1"/>
</dbReference>
<keyword evidence="8" id="KW-1185">Reference proteome</keyword>
<keyword evidence="3" id="KW-0804">Transcription</keyword>
<evidence type="ECO:0000256" key="4">
    <source>
        <dbReference type="PROSITE-ProRule" id="PRU00335"/>
    </source>
</evidence>
<name>A0A6G7YHE5_9ACTN</name>
<dbReference type="InterPro" id="IPR050109">
    <property type="entry name" value="HTH-type_TetR-like_transc_reg"/>
</dbReference>
<dbReference type="InterPro" id="IPR001647">
    <property type="entry name" value="HTH_TetR"/>
</dbReference>
<feature type="domain" description="HTH tetR-type" evidence="6">
    <location>
        <begin position="19"/>
        <end position="79"/>
    </location>
</feature>
<dbReference type="GO" id="GO:0000976">
    <property type="term" value="F:transcription cis-regulatory region binding"/>
    <property type="evidence" value="ECO:0007669"/>
    <property type="project" value="TreeGrafter"/>
</dbReference>
<sequence>MPRIAEARPPAEPSSPEQKDRYRRILRAAAKHGADKGLERMQMHDVAKDAGVAIATLYRYFPSKTHLFTALMGAQVDRLSDRTAASLKGGDPVEAVTDLLVSAGRELLARPLLAHAMLQSNNASVAESGSAVTSVFGDLILSTMGVEEPDEQQLRLVRIAEAAWYGVLISALNHHITPEQAEDDTRLACQRLLGDF</sequence>
<evidence type="ECO:0000256" key="2">
    <source>
        <dbReference type="ARBA" id="ARBA00023125"/>
    </source>
</evidence>
<feature type="DNA-binding region" description="H-T-H motif" evidence="4">
    <location>
        <begin position="42"/>
        <end position="61"/>
    </location>
</feature>
<keyword evidence="2 4" id="KW-0238">DNA-binding</keyword>
<gene>
    <name evidence="7" type="ORF">G7071_12685</name>
</gene>
<evidence type="ECO:0000256" key="5">
    <source>
        <dbReference type="SAM" id="MobiDB-lite"/>
    </source>
</evidence>
<dbReference type="Pfam" id="PF17925">
    <property type="entry name" value="TetR_C_20"/>
    <property type="match status" value="1"/>
</dbReference>
<keyword evidence="1" id="KW-0805">Transcription regulation</keyword>
<dbReference type="PROSITE" id="PS50977">
    <property type="entry name" value="HTH_TETR_2"/>
    <property type="match status" value="1"/>
</dbReference>
<dbReference type="GO" id="GO:0003700">
    <property type="term" value="F:DNA-binding transcription factor activity"/>
    <property type="evidence" value="ECO:0007669"/>
    <property type="project" value="TreeGrafter"/>
</dbReference>
<dbReference type="Gene3D" id="1.10.357.10">
    <property type="entry name" value="Tetracycline Repressor, domain 2"/>
    <property type="match status" value="1"/>
</dbReference>
<reference evidence="7 8" key="1">
    <citation type="submission" date="2020-03" db="EMBL/GenBank/DDBJ databases">
        <title>Nocardioides sp. nov., isolated from fish.</title>
        <authorList>
            <person name="Hyun D.-W."/>
            <person name="Bae J.-W."/>
        </authorList>
    </citation>
    <scope>NUCLEOTIDE SEQUENCE [LARGE SCALE GENOMIC DNA]</scope>
    <source>
        <strain evidence="7 8">HDW12A</strain>
    </source>
</reference>
<dbReference type="InterPro" id="IPR009057">
    <property type="entry name" value="Homeodomain-like_sf"/>
</dbReference>
<dbReference type="EMBL" id="CP049866">
    <property type="protein sequence ID" value="QIK76159.1"/>
    <property type="molecule type" value="Genomic_DNA"/>
</dbReference>
<evidence type="ECO:0000313" key="7">
    <source>
        <dbReference type="EMBL" id="QIK76159.1"/>
    </source>
</evidence>
<dbReference type="Proteomes" id="UP000502035">
    <property type="component" value="Chromosome"/>
</dbReference>
<dbReference type="InterPro" id="IPR041642">
    <property type="entry name" value="KstR_C"/>
</dbReference>
<dbReference type="RefSeq" id="WP_166319328.1">
    <property type="nucleotide sequence ID" value="NZ_CP049866.1"/>
</dbReference>
<protein>
    <submittedName>
        <fullName evidence="7">TetR/AcrR family transcriptional regulator</fullName>
    </submittedName>
</protein>
<organism evidence="7 8">
    <name type="scientific">Nocardioides piscis</name>
    <dbReference type="NCBI Taxonomy" id="2714938"/>
    <lineage>
        <taxon>Bacteria</taxon>
        <taxon>Bacillati</taxon>
        <taxon>Actinomycetota</taxon>
        <taxon>Actinomycetes</taxon>
        <taxon>Propionibacteriales</taxon>
        <taxon>Nocardioidaceae</taxon>
        <taxon>Nocardioides</taxon>
    </lineage>
</organism>
<accession>A0A6G7YHE5</accession>